<evidence type="ECO:0000256" key="4">
    <source>
        <dbReference type="ARBA" id="ARBA00010617"/>
    </source>
</evidence>
<evidence type="ECO:0000256" key="14">
    <source>
        <dbReference type="RuleBase" id="RU000461"/>
    </source>
</evidence>
<evidence type="ECO:0000256" key="5">
    <source>
        <dbReference type="ARBA" id="ARBA00022617"/>
    </source>
</evidence>
<keyword evidence="7 13" id="KW-0479">Metal-binding</keyword>
<comment type="subcellular location">
    <subcellularLocation>
        <location evidence="2">Membrane</location>
        <topology evidence="2">Single-pass membrane protein</topology>
    </subcellularLocation>
</comment>
<dbReference type="GO" id="GO:0004497">
    <property type="term" value="F:monooxygenase activity"/>
    <property type="evidence" value="ECO:0007669"/>
    <property type="project" value="UniProtKB-KW"/>
</dbReference>
<evidence type="ECO:0000256" key="7">
    <source>
        <dbReference type="ARBA" id="ARBA00022723"/>
    </source>
</evidence>
<dbReference type="EMBL" id="KZ084088">
    <property type="protein sequence ID" value="OSD07446.1"/>
    <property type="molecule type" value="Genomic_DNA"/>
</dbReference>
<evidence type="ECO:0000256" key="1">
    <source>
        <dbReference type="ARBA" id="ARBA00001971"/>
    </source>
</evidence>
<comment type="pathway">
    <text evidence="3">Secondary metabolite biosynthesis.</text>
</comment>
<evidence type="ECO:0000313" key="16">
    <source>
        <dbReference type="EMBL" id="OSD07446.1"/>
    </source>
</evidence>
<dbReference type="CDD" id="cd11065">
    <property type="entry name" value="CYP64-like"/>
    <property type="match status" value="1"/>
</dbReference>
<dbReference type="PROSITE" id="PS00086">
    <property type="entry name" value="CYTOCHROME_P450"/>
    <property type="match status" value="1"/>
</dbReference>
<dbReference type="PANTHER" id="PTHR46300:SF7">
    <property type="entry name" value="P450, PUTATIVE (EUROFUNG)-RELATED"/>
    <property type="match status" value="1"/>
</dbReference>
<feature type="transmembrane region" description="Helical" evidence="15">
    <location>
        <begin position="6"/>
        <end position="28"/>
    </location>
</feature>
<evidence type="ECO:0000256" key="6">
    <source>
        <dbReference type="ARBA" id="ARBA00022692"/>
    </source>
</evidence>
<feature type="binding site" description="axial binding residue" evidence="13">
    <location>
        <position position="466"/>
    </location>
    <ligand>
        <name>heme</name>
        <dbReference type="ChEBI" id="CHEBI:30413"/>
    </ligand>
    <ligandPart>
        <name>Fe</name>
        <dbReference type="ChEBI" id="CHEBI:18248"/>
    </ligandPart>
</feature>
<evidence type="ECO:0000256" key="12">
    <source>
        <dbReference type="ARBA" id="ARBA00023136"/>
    </source>
</evidence>
<keyword evidence="9 14" id="KW-0560">Oxidoreductase</keyword>
<gene>
    <name evidence="16" type="ORF">PYCCODRAFT_1359011</name>
</gene>
<dbReference type="STRING" id="1353009.A0A1Y2J231"/>
<dbReference type="Pfam" id="PF00067">
    <property type="entry name" value="p450"/>
    <property type="match status" value="1"/>
</dbReference>
<keyword evidence="17" id="KW-1185">Reference proteome</keyword>
<dbReference type="PRINTS" id="PR00385">
    <property type="entry name" value="P450"/>
</dbReference>
<dbReference type="InterPro" id="IPR001128">
    <property type="entry name" value="Cyt_P450"/>
</dbReference>
<sequence length="559" mass="63459">MTPFSPVYTYGILCGITSLVLLHLWSLVRFRARTKGLPLPPGPRRLPFVGNLLNVPSSWKPWVGFRHLAQEYGDIVYVEVFGRPMLILGNPDVMLEFLDKRSAISSDRVPSPLIELTGQGYNFAFIPYGQWWRRHRRAFWQQFHPGVVPRYYHHQQSITRDFLAKVLHEPTACQELIRYCLSAVALKAVYNSDMHSLADPRLSVIEDLFVGIREVTASMQLLLDFCPSLQYLPAWTPVIGKFLKKLSASKAPNYHLIETEYADAKARVESGAIDHSVVSNLIQKLDEVRNKEADLMNEEVQIAKGVAGVAMEGEFDLLVTFSTTEGFFVAMALHPEVQRKAQAELDTVVGPQRLPDFGDRDSLVYINAIVKESLRWHNVVPLGVAHKTIEDAELRGYFIPRETMVVPNVWYCVRLIAVATRACMHDHRYYAEPERFNPDRFIRDGRLHADVLDPSNFVFGFGRRKCPGRHFADAGLFILFASVLHVFKIELAKDASGRPVDVKHEQSHGFLSQVTFACITSDALVLTFDRYPENFPCVVRPRSEEAVALIRGSRPREGQ</sequence>
<keyword evidence="12 15" id="KW-0472">Membrane</keyword>
<dbReference type="GO" id="GO:0020037">
    <property type="term" value="F:heme binding"/>
    <property type="evidence" value="ECO:0007669"/>
    <property type="project" value="InterPro"/>
</dbReference>
<dbReference type="Gene3D" id="1.10.630.10">
    <property type="entry name" value="Cytochrome P450"/>
    <property type="match status" value="1"/>
</dbReference>
<organism evidence="16 17">
    <name type="scientific">Trametes coccinea (strain BRFM310)</name>
    <name type="common">Pycnoporus coccineus</name>
    <dbReference type="NCBI Taxonomy" id="1353009"/>
    <lineage>
        <taxon>Eukaryota</taxon>
        <taxon>Fungi</taxon>
        <taxon>Dikarya</taxon>
        <taxon>Basidiomycota</taxon>
        <taxon>Agaricomycotina</taxon>
        <taxon>Agaricomycetes</taxon>
        <taxon>Polyporales</taxon>
        <taxon>Polyporaceae</taxon>
        <taxon>Trametes</taxon>
    </lineage>
</organism>
<dbReference type="InterPro" id="IPR050364">
    <property type="entry name" value="Cytochrome_P450_fung"/>
</dbReference>
<evidence type="ECO:0000256" key="3">
    <source>
        <dbReference type="ARBA" id="ARBA00005179"/>
    </source>
</evidence>
<evidence type="ECO:0000256" key="10">
    <source>
        <dbReference type="ARBA" id="ARBA00023004"/>
    </source>
</evidence>
<keyword evidence="5 13" id="KW-0349">Heme</keyword>
<evidence type="ECO:0000256" key="13">
    <source>
        <dbReference type="PIRSR" id="PIRSR602401-1"/>
    </source>
</evidence>
<dbReference type="GO" id="GO:0016020">
    <property type="term" value="C:membrane"/>
    <property type="evidence" value="ECO:0007669"/>
    <property type="project" value="UniProtKB-SubCell"/>
</dbReference>
<accession>A0A1Y2J231</accession>
<evidence type="ECO:0000313" key="17">
    <source>
        <dbReference type="Proteomes" id="UP000193067"/>
    </source>
</evidence>
<name>A0A1Y2J231_TRAC3</name>
<dbReference type="AlphaFoldDB" id="A0A1Y2J231"/>
<evidence type="ECO:0000256" key="9">
    <source>
        <dbReference type="ARBA" id="ARBA00023002"/>
    </source>
</evidence>
<dbReference type="Proteomes" id="UP000193067">
    <property type="component" value="Unassembled WGS sequence"/>
</dbReference>
<dbReference type="GO" id="GO:0005506">
    <property type="term" value="F:iron ion binding"/>
    <property type="evidence" value="ECO:0007669"/>
    <property type="project" value="InterPro"/>
</dbReference>
<evidence type="ECO:0000256" key="15">
    <source>
        <dbReference type="SAM" id="Phobius"/>
    </source>
</evidence>
<dbReference type="InterPro" id="IPR002401">
    <property type="entry name" value="Cyt_P450_E_grp-I"/>
</dbReference>
<keyword evidence="10 13" id="KW-0408">Iron</keyword>
<comment type="similarity">
    <text evidence="4 14">Belongs to the cytochrome P450 family.</text>
</comment>
<keyword evidence="8 15" id="KW-1133">Transmembrane helix</keyword>
<dbReference type="PANTHER" id="PTHR46300">
    <property type="entry name" value="P450, PUTATIVE (EUROFUNG)-RELATED-RELATED"/>
    <property type="match status" value="1"/>
</dbReference>
<evidence type="ECO:0000256" key="11">
    <source>
        <dbReference type="ARBA" id="ARBA00023033"/>
    </source>
</evidence>
<reference evidence="16 17" key="1">
    <citation type="journal article" date="2015" name="Biotechnol. Biofuels">
        <title>Enhanced degradation of softwood versus hardwood by the white-rot fungus Pycnoporus coccineus.</title>
        <authorList>
            <person name="Couturier M."/>
            <person name="Navarro D."/>
            <person name="Chevret D."/>
            <person name="Henrissat B."/>
            <person name="Piumi F."/>
            <person name="Ruiz-Duenas F.J."/>
            <person name="Martinez A.T."/>
            <person name="Grigoriev I.V."/>
            <person name="Riley R."/>
            <person name="Lipzen A."/>
            <person name="Berrin J.G."/>
            <person name="Master E.R."/>
            <person name="Rosso M.N."/>
        </authorList>
    </citation>
    <scope>NUCLEOTIDE SEQUENCE [LARGE SCALE GENOMIC DNA]</scope>
    <source>
        <strain evidence="16 17">BRFM310</strain>
    </source>
</reference>
<dbReference type="PRINTS" id="PR00463">
    <property type="entry name" value="EP450I"/>
</dbReference>
<evidence type="ECO:0000256" key="2">
    <source>
        <dbReference type="ARBA" id="ARBA00004167"/>
    </source>
</evidence>
<keyword evidence="11 14" id="KW-0503">Monooxygenase</keyword>
<dbReference type="OrthoDB" id="1470350at2759"/>
<keyword evidence="6 15" id="KW-0812">Transmembrane</keyword>
<evidence type="ECO:0000256" key="8">
    <source>
        <dbReference type="ARBA" id="ARBA00022989"/>
    </source>
</evidence>
<proteinExistence type="inferred from homology"/>
<dbReference type="InterPro" id="IPR036396">
    <property type="entry name" value="Cyt_P450_sf"/>
</dbReference>
<dbReference type="SUPFAM" id="SSF48264">
    <property type="entry name" value="Cytochrome P450"/>
    <property type="match status" value="1"/>
</dbReference>
<dbReference type="GO" id="GO:0016705">
    <property type="term" value="F:oxidoreductase activity, acting on paired donors, with incorporation or reduction of molecular oxygen"/>
    <property type="evidence" value="ECO:0007669"/>
    <property type="project" value="InterPro"/>
</dbReference>
<protein>
    <submittedName>
        <fullName evidence="16">Cytochrome P450</fullName>
    </submittedName>
</protein>
<dbReference type="InterPro" id="IPR017972">
    <property type="entry name" value="Cyt_P450_CS"/>
</dbReference>
<comment type="cofactor">
    <cofactor evidence="1 13">
        <name>heme</name>
        <dbReference type="ChEBI" id="CHEBI:30413"/>
    </cofactor>
</comment>